<keyword evidence="1" id="KW-0812">Transmembrane</keyword>
<gene>
    <name evidence="2" type="ORF">C4F51_11310</name>
</gene>
<evidence type="ECO:0000313" key="3">
    <source>
        <dbReference type="Proteomes" id="UP000652567"/>
    </source>
</evidence>
<organism evidence="2 3">
    <name type="scientific">Cellvibrio polysaccharolyticus</name>
    <dbReference type="NCBI Taxonomy" id="2082724"/>
    <lineage>
        <taxon>Bacteria</taxon>
        <taxon>Pseudomonadati</taxon>
        <taxon>Pseudomonadota</taxon>
        <taxon>Gammaproteobacteria</taxon>
        <taxon>Cellvibrionales</taxon>
        <taxon>Cellvibrionaceae</taxon>
        <taxon>Cellvibrio</taxon>
    </lineage>
</organism>
<keyword evidence="3" id="KW-1185">Reference proteome</keyword>
<comment type="caution">
    <text evidence="2">The sequence shown here is derived from an EMBL/GenBank/DDBJ whole genome shotgun (WGS) entry which is preliminary data.</text>
</comment>
<evidence type="ECO:0000313" key="2">
    <source>
        <dbReference type="EMBL" id="MBE8717771.1"/>
    </source>
</evidence>
<reference evidence="2" key="1">
    <citation type="submission" date="2018-07" db="EMBL/GenBank/DDBJ databases">
        <title>Genome assembly of strain Ka43.</title>
        <authorList>
            <person name="Kukolya J."/>
            <person name="Nagy I."/>
            <person name="Horvath B."/>
            <person name="Toth A."/>
        </authorList>
    </citation>
    <scope>NUCLEOTIDE SEQUENCE</scope>
    <source>
        <strain evidence="2">KB43</strain>
    </source>
</reference>
<protein>
    <submittedName>
        <fullName evidence="2">Uncharacterized protein</fullName>
    </submittedName>
</protein>
<keyword evidence="1" id="KW-1133">Transmembrane helix</keyword>
<keyword evidence="1" id="KW-0472">Membrane</keyword>
<proteinExistence type="predicted"/>
<name>A0A928V6G5_9GAMM</name>
<accession>A0A928V6G5</accession>
<sequence length="103" mass="11465">MKVKQLSARIDQQLATIDAKLAKLGDSSKDATTDASSQEERIALLNIREKLLKSKDIVWRAHNLQEQDDVQRQLRRTHQVGIALCLISVVAIIALLAGYLMTA</sequence>
<feature type="transmembrane region" description="Helical" evidence="1">
    <location>
        <begin position="80"/>
        <end position="101"/>
    </location>
</feature>
<dbReference type="AlphaFoldDB" id="A0A928V6G5"/>
<dbReference type="EMBL" id="PRDL01000001">
    <property type="protein sequence ID" value="MBE8717771.1"/>
    <property type="molecule type" value="Genomic_DNA"/>
</dbReference>
<evidence type="ECO:0000256" key="1">
    <source>
        <dbReference type="SAM" id="Phobius"/>
    </source>
</evidence>
<dbReference type="Proteomes" id="UP000652567">
    <property type="component" value="Unassembled WGS sequence"/>
</dbReference>
<dbReference type="RefSeq" id="WP_193909818.1">
    <property type="nucleotide sequence ID" value="NZ_PRDL01000001.1"/>
</dbReference>